<evidence type="ECO:0000256" key="1">
    <source>
        <dbReference type="ARBA" id="ARBA00023125"/>
    </source>
</evidence>
<feature type="domain" description="HTH tetR-type" evidence="3">
    <location>
        <begin position="9"/>
        <end position="69"/>
    </location>
</feature>
<keyword evidence="1 2" id="KW-0238">DNA-binding</keyword>
<dbReference type="PRINTS" id="PR00455">
    <property type="entry name" value="HTHTETR"/>
</dbReference>
<name>A0A0H3C5I9_CAUVN</name>
<dbReference type="PATRIC" id="fig|565050.3.peg.760"/>
<accession>A0A0H3C5I9</accession>
<dbReference type="PhylomeDB" id="A0A0H3C5I9"/>
<organism evidence="4 5">
    <name type="scientific">Caulobacter vibrioides (strain NA1000 / CB15N)</name>
    <name type="common">Caulobacter crescentus</name>
    <dbReference type="NCBI Taxonomy" id="565050"/>
    <lineage>
        <taxon>Bacteria</taxon>
        <taxon>Pseudomonadati</taxon>
        <taxon>Pseudomonadota</taxon>
        <taxon>Alphaproteobacteria</taxon>
        <taxon>Caulobacterales</taxon>
        <taxon>Caulobacteraceae</taxon>
        <taxon>Caulobacter</taxon>
    </lineage>
</organism>
<dbReference type="Pfam" id="PF00440">
    <property type="entry name" value="TetR_N"/>
    <property type="match status" value="1"/>
</dbReference>
<evidence type="ECO:0000256" key="2">
    <source>
        <dbReference type="PROSITE-ProRule" id="PRU00335"/>
    </source>
</evidence>
<sequence length="202" mass="22247">MGVRDEQKAATREKVLVAARDLFNDVGYEETTIRAIAERAGVSVGSVFTTFASKAEVLSHVMTHRLDELYAEFDRVIPVLRGSTTDRLCSIFAIHYAFETRRVKLFLAHIAASYNPSNEAGVTPYGRNPRLSQMLVDVLAEGVRKGEVRADLDLNLLVDTLKAAYAWNYRMAAAAGGDLPAAEMSAAMDRQIAVIAEGWKPR</sequence>
<dbReference type="KEGG" id="ccs:CCNA_00770"/>
<protein>
    <submittedName>
        <fullName evidence="4">TetR family transcriptional regulator</fullName>
    </submittedName>
</protein>
<feature type="DNA-binding region" description="H-T-H motif" evidence="2">
    <location>
        <begin position="32"/>
        <end position="51"/>
    </location>
</feature>
<dbReference type="EMBL" id="CP001340">
    <property type="protein sequence ID" value="ACL94235.1"/>
    <property type="molecule type" value="Genomic_DNA"/>
</dbReference>
<dbReference type="InterPro" id="IPR009057">
    <property type="entry name" value="Homeodomain-like_sf"/>
</dbReference>
<dbReference type="RefSeq" id="YP_002516143.1">
    <property type="nucleotide sequence ID" value="NC_011916.1"/>
</dbReference>
<dbReference type="GO" id="GO:0000976">
    <property type="term" value="F:transcription cis-regulatory region binding"/>
    <property type="evidence" value="ECO:0007669"/>
    <property type="project" value="TreeGrafter"/>
</dbReference>
<dbReference type="InterPro" id="IPR036271">
    <property type="entry name" value="Tet_transcr_reg_TetR-rel_C_sf"/>
</dbReference>
<dbReference type="GO" id="GO:0003700">
    <property type="term" value="F:DNA-binding transcription factor activity"/>
    <property type="evidence" value="ECO:0007669"/>
    <property type="project" value="TreeGrafter"/>
</dbReference>
<dbReference type="PANTHER" id="PTHR30055">
    <property type="entry name" value="HTH-TYPE TRANSCRIPTIONAL REGULATOR RUTR"/>
    <property type="match status" value="1"/>
</dbReference>
<dbReference type="Gene3D" id="1.10.357.10">
    <property type="entry name" value="Tetracycline Repressor, domain 2"/>
    <property type="match status" value="1"/>
</dbReference>
<proteinExistence type="predicted"/>
<dbReference type="InterPro" id="IPR001647">
    <property type="entry name" value="HTH_TetR"/>
</dbReference>
<dbReference type="OrthoDB" id="7185252at2"/>
<dbReference type="PROSITE" id="PS50977">
    <property type="entry name" value="HTH_TETR_2"/>
    <property type="match status" value="1"/>
</dbReference>
<dbReference type="GeneID" id="7332857"/>
<keyword evidence="5" id="KW-1185">Reference proteome</keyword>
<dbReference type="InterPro" id="IPR050109">
    <property type="entry name" value="HTH-type_TetR-like_transc_reg"/>
</dbReference>
<dbReference type="Proteomes" id="UP000001364">
    <property type="component" value="Chromosome"/>
</dbReference>
<dbReference type="HOGENOM" id="CLU_069356_12_2_5"/>
<dbReference type="SUPFAM" id="SSF46689">
    <property type="entry name" value="Homeodomain-like"/>
    <property type="match status" value="1"/>
</dbReference>
<evidence type="ECO:0000313" key="5">
    <source>
        <dbReference type="Proteomes" id="UP000001364"/>
    </source>
</evidence>
<dbReference type="RefSeq" id="WP_010918619.1">
    <property type="nucleotide sequence ID" value="NC_011916.1"/>
</dbReference>
<dbReference type="SUPFAM" id="SSF48498">
    <property type="entry name" value="Tetracyclin repressor-like, C-terminal domain"/>
    <property type="match status" value="1"/>
</dbReference>
<dbReference type="AlphaFoldDB" id="A0A0H3C5I9"/>
<dbReference type="PANTHER" id="PTHR30055:SF226">
    <property type="entry name" value="HTH-TYPE TRANSCRIPTIONAL REGULATOR PKSA"/>
    <property type="match status" value="1"/>
</dbReference>
<evidence type="ECO:0000259" key="3">
    <source>
        <dbReference type="PROSITE" id="PS50977"/>
    </source>
</evidence>
<gene>
    <name evidence="4" type="ordered locus">CCNA_00770</name>
</gene>
<reference evidence="4 5" key="1">
    <citation type="journal article" date="2010" name="J. Bacteriol.">
        <title>The genetic basis of laboratory adaptation in Caulobacter crescentus.</title>
        <authorList>
            <person name="Marks M.E."/>
            <person name="Castro-Rojas C.M."/>
            <person name="Teiling C."/>
            <person name="Du L."/>
            <person name="Kapatral V."/>
            <person name="Walunas T.L."/>
            <person name="Crosson S."/>
        </authorList>
    </citation>
    <scope>NUCLEOTIDE SEQUENCE [LARGE SCALE GENOMIC DNA]</scope>
    <source>
        <strain evidence="5">NA1000 / CB15N</strain>
    </source>
</reference>
<dbReference type="SMR" id="A0A0H3C5I9"/>
<evidence type="ECO:0000313" key="4">
    <source>
        <dbReference type="EMBL" id="ACL94235.1"/>
    </source>
</evidence>